<dbReference type="AlphaFoldDB" id="A0A117L2A6"/>
<dbReference type="EMBL" id="LGFG01000149">
    <property type="protein sequence ID" value="KUK22493.1"/>
    <property type="molecule type" value="Genomic_DNA"/>
</dbReference>
<sequence>MKEKRLAAVKVISICLSVIAMILAGAAFYK</sequence>
<keyword evidence="1" id="KW-0472">Membrane</keyword>
<feature type="non-terminal residue" evidence="2">
    <location>
        <position position="30"/>
    </location>
</feature>
<evidence type="ECO:0000313" key="3">
    <source>
        <dbReference type="Proteomes" id="UP000058636"/>
    </source>
</evidence>
<protein>
    <submittedName>
        <fullName evidence="2">Uncharacterized protein</fullName>
    </submittedName>
</protein>
<keyword evidence="1" id="KW-0812">Transmembrane</keyword>
<feature type="transmembrane region" description="Helical" evidence="1">
    <location>
        <begin position="7"/>
        <end position="29"/>
    </location>
</feature>
<keyword evidence="1" id="KW-1133">Transmembrane helix</keyword>
<reference evidence="2 3" key="1">
    <citation type="journal article" date="2015" name="MBio">
        <title>Genome-Resolved Metagenomic Analysis Reveals Roles for Candidate Phyla and Other Microbial Community Members in Biogeochemical Transformations in Oil Reservoirs.</title>
        <authorList>
            <person name="Hu P."/>
            <person name="Tom L."/>
            <person name="Singh A."/>
            <person name="Thomas B.C."/>
            <person name="Baker B.J."/>
            <person name="Piceno Y.M."/>
            <person name="Andersen G.L."/>
            <person name="Banfield J.F."/>
        </authorList>
    </citation>
    <scope>NUCLEOTIDE SEQUENCE [LARGE SCALE GENOMIC DNA]</scope>
    <source>
        <strain evidence="2">46_26</strain>
    </source>
</reference>
<evidence type="ECO:0000313" key="2">
    <source>
        <dbReference type="EMBL" id="KUK22493.1"/>
    </source>
</evidence>
<proteinExistence type="predicted"/>
<name>A0A117L2A6_9THEM</name>
<evidence type="ECO:0000256" key="1">
    <source>
        <dbReference type="SAM" id="Phobius"/>
    </source>
</evidence>
<gene>
    <name evidence="2" type="ORF">XD57_1405</name>
</gene>
<comment type="caution">
    <text evidence="2">The sequence shown here is derived from an EMBL/GenBank/DDBJ whole genome shotgun (WGS) entry which is preliminary data.</text>
</comment>
<dbReference type="Proteomes" id="UP000058636">
    <property type="component" value="Unassembled WGS sequence"/>
</dbReference>
<accession>A0A117L2A6</accession>
<organism evidence="2 3">
    <name type="scientific">Thermotoga petrophila</name>
    <dbReference type="NCBI Taxonomy" id="93929"/>
    <lineage>
        <taxon>Bacteria</taxon>
        <taxon>Thermotogati</taxon>
        <taxon>Thermotogota</taxon>
        <taxon>Thermotogae</taxon>
        <taxon>Thermotogales</taxon>
        <taxon>Thermotogaceae</taxon>
        <taxon>Thermotoga</taxon>
    </lineage>
</organism>